<evidence type="ECO:0000313" key="6">
    <source>
        <dbReference type="Proteomes" id="UP000254808"/>
    </source>
</evidence>
<organism evidence="5 6">
    <name type="scientific">Cyclonatronum proteinivorum</name>
    <dbReference type="NCBI Taxonomy" id="1457365"/>
    <lineage>
        <taxon>Bacteria</taxon>
        <taxon>Pseudomonadati</taxon>
        <taxon>Balneolota</taxon>
        <taxon>Balneolia</taxon>
        <taxon>Balneolales</taxon>
        <taxon>Cyclonatronaceae</taxon>
        <taxon>Cyclonatronum</taxon>
    </lineage>
</organism>
<dbReference type="SUPFAM" id="SSF52540">
    <property type="entry name" value="P-loop containing nucleoside triphosphate hydrolases"/>
    <property type="match status" value="1"/>
</dbReference>
<dbReference type="InterPro" id="IPR003439">
    <property type="entry name" value="ABC_transporter-like_ATP-bd"/>
</dbReference>
<dbReference type="SMART" id="SM00382">
    <property type="entry name" value="AAA"/>
    <property type="match status" value="1"/>
</dbReference>
<evidence type="ECO:0000259" key="4">
    <source>
        <dbReference type="PROSITE" id="PS50893"/>
    </source>
</evidence>
<evidence type="ECO:0000256" key="2">
    <source>
        <dbReference type="ARBA" id="ARBA00022741"/>
    </source>
</evidence>
<proteinExistence type="predicted"/>
<gene>
    <name evidence="5" type="ORF">CYPRO_2553</name>
</gene>
<dbReference type="AlphaFoldDB" id="A0A345UMU3"/>
<dbReference type="CDD" id="cd03230">
    <property type="entry name" value="ABC_DR_subfamily_A"/>
    <property type="match status" value="1"/>
</dbReference>
<feature type="domain" description="ABC transporter" evidence="4">
    <location>
        <begin position="2"/>
        <end position="227"/>
    </location>
</feature>
<dbReference type="PANTHER" id="PTHR42939">
    <property type="entry name" value="ABC TRANSPORTER ATP-BINDING PROTEIN ALBC-RELATED"/>
    <property type="match status" value="1"/>
</dbReference>
<dbReference type="KEGG" id="cprv:CYPRO_2553"/>
<dbReference type="Pfam" id="PF00005">
    <property type="entry name" value="ABC_tran"/>
    <property type="match status" value="1"/>
</dbReference>
<dbReference type="InterPro" id="IPR051782">
    <property type="entry name" value="ABC_Transporter_VariousFunc"/>
</dbReference>
<evidence type="ECO:0000256" key="1">
    <source>
        <dbReference type="ARBA" id="ARBA00022448"/>
    </source>
</evidence>
<keyword evidence="2" id="KW-0547">Nucleotide-binding</keyword>
<dbReference type="RefSeq" id="WP_114984951.1">
    <property type="nucleotide sequence ID" value="NZ_CP027806.1"/>
</dbReference>
<dbReference type="OrthoDB" id="9808363at2"/>
<name>A0A345UMU3_9BACT</name>
<dbReference type="PROSITE" id="PS50893">
    <property type="entry name" value="ABC_TRANSPORTER_2"/>
    <property type="match status" value="1"/>
</dbReference>
<dbReference type="GO" id="GO:0016887">
    <property type="term" value="F:ATP hydrolysis activity"/>
    <property type="evidence" value="ECO:0007669"/>
    <property type="project" value="InterPro"/>
</dbReference>
<dbReference type="EMBL" id="CP027806">
    <property type="protein sequence ID" value="AXJ01795.1"/>
    <property type="molecule type" value="Genomic_DNA"/>
</dbReference>
<protein>
    <submittedName>
        <fullName evidence="5">ABC-2 type transport system ATP-binding protein</fullName>
    </submittedName>
</protein>
<dbReference type="InterPro" id="IPR027417">
    <property type="entry name" value="P-loop_NTPase"/>
</dbReference>
<dbReference type="InterPro" id="IPR003593">
    <property type="entry name" value="AAA+_ATPase"/>
</dbReference>
<dbReference type="Gene3D" id="3.40.50.300">
    <property type="entry name" value="P-loop containing nucleotide triphosphate hydrolases"/>
    <property type="match status" value="1"/>
</dbReference>
<sequence length="283" mass="31359">MISAENLFFTYPKTSPLFESFSFRIKAGGIYGLLGLNGAGKTTLMRLMAGLLFPQSGNCNFMGKPSSERHPVQLAECYLVPEQFSLPDLSITGYLRLVAPFYPKFDEAFFEEAISLWGLDRNQQLSQLSFGQHKKMLLAFAFALNTKLLLLDEPTNGLDIPGKSQFRKLLAGLDTSERCILISTHQVRDVGQQLDHLLVLKNGSMVVSDSLANLSSNWHCTVLQESERDRAVYAEKQLGGYRAVVPAASDTAPETEFDLELFFNAAIHEPAAFSTTLYAKSTV</sequence>
<evidence type="ECO:0000313" key="5">
    <source>
        <dbReference type="EMBL" id="AXJ01795.1"/>
    </source>
</evidence>
<dbReference type="PANTHER" id="PTHR42939:SF1">
    <property type="entry name" value="ABC TRANSPORTER ATP-BINDING PROTEIN ALBC-RELATED"/>
    <property type="match status" value="1"/>
</dbReference>
<dbReference type="Proteomes" id="UP000254808">
    <property type="component" value="Chromosome"/>
</dbReference>
<reference evidence="5 6" key="1">
    <citation type="submission" date="2018-03" db="EMBL/GenBank/DDBJ databases">
        <title>Phenotypic and genomic properties of Cyclonatronum proteinivorum gen. nov., sp. nov., a haloalkaliphilic bacteroidete from soda lakes possessing Na+-translocating rhodopsin.</title>
        <authorList>
            <person name="Toshchakov S.V."/>
            <person name="Korzhenkov A."/>
            <person name="Samarov N.I."/>
            <person name="Kublanov I.V."/>
            <person name="Muntyan M.S."/>
            <person name="Sorokin D.Y."/>
        </authorList>
    </citation>
    <scope>NUCLEOTIDE SEQUENCE [LARGE SCALE GENOMIC DNA]</scope>
    <source>
        <strain evidence="5 6">Omega</strain>
    </source>
</reference>
<dbReference type="GO" id="GO:0005524">
    <property type="term" value="F:ATP binding"/>
    <property type="evidence" value="ECO:0007669"/>
    <property type="project" value="UniProtKB-KW"/>
</dbReference>
<keyword evidence="6" id="KW-1185">Reference proteome</keyword>
<accession>A0A345UMU3</accession>
<evidence type="ECO:0000256" key="3">
    <source>
        <dbReference type="ARBA" id="ARBA00022840"/>
    </source>
</evidence>
<keyword evidence="3 5" id="KW-0067">ATP-binding</keyword>
<keyword evidence="1" id="KW-0813">Transport</keyword>